<protein>
    <recommendedName>
        <fullName evidence="4">Mediator of RNA polymerase II transcription subunit 15</fullName>
    </recommendedName>
    <alternativeName>
        <fullName evidence="4">Mediator complex subunit 15</fullName>
    </alternativeName>
</protein>
<dbReference type="OrthoDB" id="538816at2759"/>
<dbReference type="SUPFAM" id="SSF56436">
    <property type="entry name" value="C-type lectin-like"/>
    <property type="match status" value="2"/>
</dbReference>
<keyword evidence="1" id="KW-0646">Protease inhibitor</keyword>
<reference evidence="6" key="1">
    <citation type="submission" date="2020-11" db="EMBL/GenBank/DDBJ databases">
        <authorList>
            <person name="Tran Van P."/>
        </authorList>
    </citation>
    <scope>NUCLEOTIDE SEQUENCE</scope>
</reference>
<dbReference type="SUPFAM" id="SSF57567">
    <property type="entry name" value="Serine protease inhibitors"/>
    <property type="match status" value="6"/>
</dbReference>
<dbReference type="PROSITE" id="PS50041">
    <property type="entry name" value="C_TYPE_LECTIN_2"/>
    <property type="match status" value="2"/>
</dbReference>
<feature type="domain" description="C-type lectin" evidence="5">
    <location>
        <begin position="1022"/>
        <end position="1115"/>
    </location>
</feature>
<dbReference type="InterPro" id="IPR016187">
    <property type="entry name" value="CTDL_fold"/>
</dbReference>
<dbReference type="CDD" id="cd00037">
    <property type="entry name" value="CLECT"/>
    <property type="match status" value="1"/>
</dbReference>
<evidence type="ECO:0000313" key="6">
    <source>
        <dbReference type="EMBL" id="CAD7624425.1"/>
    </source>
</evidence>
<dbReference type="Pfam" id="PF00059">
    <property type="entry name" value="Lectin_C"/>
    <property type="match status" value="2"/>
</dbReference>
<dbReference type="EMBL" id="CAJPIZ010002317">
    <property type="protein sequence ID" value="CAG2104855.1"/>
    <property type="molecule type" value="Genomic_DNA"/>
</dbReference>
<accession>A0A7R9KK84</accession>
<organism evidence="6">
    <name type="scientific">Medioppia subpectinata</name>
    <dbReference type="NCBI Taxonomy" id="1979941"/>
    <lineage>
        <taxon>Eukaryota</taxon>
        <taxon>Metazoa</taxon>
        <taxon>Ecdysozoa</taxon>
        <taxon>Arthropoda</taxon>
        <taxon>Chelicerata</taxon>
        <taxon>Arachnida</taxon>
        <taxon>Acari</taxon>
        <taxon>Acariformes</taxon>
        <taxon>Sarcoptiformes</taxon>
        <taxon>Oribatida</taxon>
        <taxon>Brachypylina</taxon>
        <taxon>Oppioidea</taxon>
        <taxon>Oppiidae</taxon>
        <taxon>Medioppia</taxon>
    </lineage>
</organism>
<dbReference type="SUPFAM" id="SSF52047">
    <property type="entry name" value="RNI-like"/>
    <property type="match status" value="1"/>
</dbReference>
<dbReference type="InterPro" id="IPR019087">
    <property type="entry name" value="Med15_N"/>
</dbReference>
<dbReference type="Pfam" id="PF09606">
    <property type="entry name" value="Med15_N"/>
    <property type="match status" value="1"/>
</dbReference>
<dbReference type="PANTHER" id="PTHR23259:SF70">
    <property type="entry name" value="ACCESSORY GLAND PROTEIN ACP62F-RELATED"/>
    <property type="match status" value="1"/>
</dbReference>
<keyword evidence="3 4" id="KW-0539">Nucleus</keyword>
<sequence>MCITERLSRWITKDCHRGCACKEGYVQVDENDRGKQCVLPKDCPSKIECIERCACNEGYVKVDVRGRGKQCVLPKDCPGFSLTTKKPEPECGPNGYYSPCGPPYPLTCTNYQKPPRWLTKDCHRGCTCKPGYVQVDENDRGYSLITKKPEPECGPNGYYSKCDTACPLTCNNYNNPPTSCVRMCYERCACNEGYVKVDESGRGKQCFSLTTKKPEPECGPNGHYTKCDTACPLTCNNYNNPPTSCTYQCVHRCACNKGYVKVDAGGRGKQCVLPKDCPGFSLTTKKPEPECGPNGYYSPCGPPYPLTCTNYQNPPRWLTKDCHRGCTCKPGYVQVDENDRGFSLTTKRPEPDCGQNKYYSPCGTPYPLTCTNYQNPPRWITKDCHRGCACKEGYVQVDENDRGKQCVLPKDCPGFSLTTKKPEPECGPNGHYTKCDTACPLTCNNYQNPPDMCTYQCVLRCACNEGYVKVDAGGWVITTYCIVAKMMAASDGPSGDQRWRTNLRRQHARNKIEDYIRVSGDPTDKTVAEMESHICATADTKEEYLSTIARLLLYIKSMSDMTQQMERKKTSLVTADDGNEDNTQQTQNYAKDSLDRFGDDMCGLILSYLSLEDMFCFECVSKQFRRTVFGSVVDITFSDRIMQSLLNDQRIDIQLLATIVTKCANIETIDCRRITSRYEEHIPEVLNIFRDNCRHLREIYCNVWPNSEQTMSSGQWSPLVTQIGAIYSLPDRQWLIPYHRLSHLRINSLEDIFDTTLQLFATNLRTFELKTHSSRDRHRLSAFVAQNECLKSLAVNCFRFDFLFPDYLPEICGHLSRLTQLRELSLGFDIRNLNDSLNNSLRTIGVNCKQLKRLSLQLSPIDPKSPLKISLDLLKVYHTLKRLRLEVYAAIDDQLLDPLRHCKRLTHLELYISEMTANVLKDLHQYCPRLQYLFIRDFNSIIDTECLSHISRLPALQTLVIYCNASTHHSDNDFSHLLTKSLQRTRSPLPECINGKHTRCETPHRNTNSVCGDGWDQFNDGYYHICYRYYPDVRGDYTDMVNFCHTQNESSLPTINTPQEQDFINKMIINYRMVDNIWLDARVQNGHIVWADSTGADYENWTPGHSINDNDYVEMSADVSTLDRYQAKIARLQSDLVPIGFTYVQLPGQAEPKTLWPDYTWLDVTTQYAGQFFRAEGAGSLGFGDGVQSENAPRLSSVKWEEAKQGCSPTNITPGEWSGLLFVGGCETPHRNTNSVCGDGWDQFNDGYYHICYRYYPDVKGDYTDMVNFCHTQNESSLPTINTPQEQDFLNKMIRNNRMVDNIWLDASVQNGHIVWADSTGADYENWTPGHSINDNDCVEMSADVSTLVPLSEQYRERLFRDNLRQLDRYQAKIARLQSDLIPIGFTYVQLPGQAEPKTLWPDYTWLDVTAQYAGSFFRAEGAGSLGFGDGVQPENSPRLSSVKWEEAKQGCSPTNITPGEWSGLLFAGGDQGTWYYHRYFVTGGEVRPTNQAVRIYKQTNAVRQLNCNNKCFGC</sequence>
<evidence type="ECO:0000256" key="3">
    <source>
        <dbReference type="ARBA" id="ARBA00023242"/>
    </source>
</evidence>
<dbReference type="InterPro" id="IPR051368">
    <property type="entry name" value="SerProtInhib-TIL_Domain"/>
</dbReference>
<dbReference type="InterPro" id="IPR002919">
    <property type="entry name" value="TIL_dom"/>
</dbReference>
<feature type="domain" description="C-type lectin" evidence="5">
    <location>
        <begin position="1248"/>
        <end position="1341"/>
    </location>
</feature>
<keyword evidence="7" id="KW-1185">Reference proteome</keyword>
<dbReference type="GO" id="GO:0003712">
    <property type="term" value="F:transcription coregulator activity"/>
    <property type="evidence" value="ECO:0007669"/>
    <property type="project" value="InterPro"/>
</dbReference>
<keyword evidence="2" id="KW-1015">Disulfide bond</keyword>
<evidence type="ECO:0000259" key="5">
    <source>
        <dbReference type="PROSITE" id="PS50041"/>
    </source>
</evidence>
<dbReference type="GO" id="GO:0006355">
    <property type="term" value="P:regulation of DNA-templated transcription"/>
    <property type="evidence" value="ECO:0007669"/>
    <property type="project" value="InterPro"/>
</dbReference>
<keyword evidence="4" id="KW-0805">Transcription regulation</keyword>
<dbReference type="Pfam" id="PF01826">
    <property type="entry name" value="TIL"/>
    <property type="match status" value="6"/>
</dbReference>
<name>A0A7R9KK84_9ACAR</name>
<dbReference type="SUPFAM" id="SSF81383">
    <property type="entry name" value="F-box domain"/>
    <property type="match status" value="1"/>
</dbReference>
<dbReference type="CDD" id="cd19941">
    <property type="entry name" value="TIL"/>
    <property type="match status" value="8"/>
</dbReference>
<comment type="similarity">
    <text evidence="4">Belongs to the Mediator complex subunit 15 family.</text>
</comment>
<comment type="subunit">
    <text evidence="4">Component of the Mediator complex.</text>
</comment>
<keyword evidence="4" id="KW-0804">Transcription</keyword>
<evidence type="ECO:0000313" key="7">
    <source>
        <dbReference type="Proteomes" id="UP000759131"/>
    </source>
</evidence>
<proteinExistence type="inferred from homology"/>
<comment type="subcellular location">
    <subcellularLocation>
        <location evidence="4">Nucleus</location>
    </subcellularLocation>
</comment>
<dbReference type="Gene3D" id="3.10.100.10">
    <property type="entry name" value="Mannose-Binding Protein A, subunit A"/>
    <property type="match status" value="2"/>
</dbReference>
<dbReference type="Proteomes" id="UP000759131">
    <property type="component" value="Unassembled WGS sequence"/>
</dbReference>
<dbReference type="EMBL" id="OC856892">
    <property type="protein sequence ID" value="CAD7624425.1"/>
    <property type="molecule type" value="Genomic_DNA"/>
</dbReference>
<dbReference type="GO" id="GO:0030414">
    <property type="term" value="F:peptidase inhibitor activity"/>
    <property type="evidence" value="ECO:0007669"/>
    <property type="project" value="UniProtKB-KW"/>
</dbReference>
<dbReference type="SMART" id="SM00034">
    <property type="entry name" value="CLECT"/>
    <property type="match status" value="2"/>
</dbReference>
<evidence type="ECO:0000256" key="2">
    <source>
        <dbReference type="ARBA" id="ARBA00023157"/>
    </source>
</evidence>
<dbReference type="GO" id="GO:0005634">
    <property type="term" value="C:nucleus"/>
    <property type="evidence" value="ECO:0007669"/>
    <property type="project" value="UniProtKB-SubCell"/>
</dbReference>
<dbReference type="Gene3D" id="3.80.10.10">
    <property type="entry name" value="Ribonuclease Inhibitor"/>
    <property type="match status" value="1"/>
</dbReference>
<dbReference type="PANTHER" id="PTHR23259">
    <property type="entry name" value="RIDDLE"/>
    <property type="match status" value="1"/>
</dbReference>
<dbReference type="InterPro" id="IPR036084">
    <property type="entry name" value="Ser_inhib-like_sf"/>
</dbReference>
<dbReference type="InterPro" id="IPR032675">
    <property type="entry name" value="LRR_dom_sf"/>
</dbReference>
<keyword evidence="4" id="KW-0010">Activator</keyword>
<evidence type="ECO:0000256" key="1">
    <source>
        <dbReference type="ARBA" id="ARBA00022690"/>
    </source>
</evidence>
<dbReference type="Gene3D" id="2.10.25.10">
    <property type="entry name" value="Laminin"/>
    <property type="match status" value="6"/>
</dbReference>
<dbReference type="InterPro" id="IPR036529">
    <property type="entry name" value="KIX_dom_sf"/>
</dbReference>
<evidence type="ECO:0000256" key="4">
    <source>
        <dbReference type="RuleBase" id="RU364148"/>
    </source>
</evidence>
<dbReference type="InterPro" id="IPR016186">
    <property type="entry name" value="C-type_lectin-like/link_sf"/>
</dbReference>
<dbReference type="Gene3D" id="1.10.246.20">
    <property type="entry name" value="Coactivator CBP, KIX domain"/>
    <property type="match status" value="1"/>
</dbReference>
<comment type="function">
    <text evidence="4">Component of the Mediator complex, a coactivator involved in the regulated transcription of nearly all RNA polymerase II-dependent genes. Mediator functions as a bridge to convey information from gene-specific regulatory proteins to the basal RNA polymerase II transcription machinery. Mediator is recruited to promoters by direct interactions with regulatory proteins and serves as a scaffold for the assembly of a functional preinitiation complex with RNA polymerase II and the general transcription factors.</text>
</comment>
<dbReference type="InterPro" id="IPR036047">
    <property type="entry name" value="F-box-like_dom_sf"/>
</dbReference>
<dbReference type="InterPro" id="IPR001304">
    <property type="entry name" value="C-type_lectin-like"/>
</dbReference>
<gene>
    <name evidence="4" type="primary">MED15</name>
    <name evidence="6" type="ORF">OSB1V03_LOCUS4870</name>
</gene>